<feature type="compositionally biased region" description="Basic and acidic residues" evidence="1">
    <location>
        <begin position="229"/>
        <end position="243"/>
    </location>
</feature>
<dbReference type="AlphaFoldDB" id="A0A844Z1F4"/>
<dbReference type="Proteomes" id="UP000460290">
    <property type="component" value="Unassembled WGS sequence"/>
</dbReference>
<reference evidence="3 4" key="1">
    <citation type="submission" date="2019-12" db="EMBL/GenBank/DDBJ databases">
        <title>Genomic-based taxomic classification of the family Erythrobacteraceae.</title>
        <authorList>
            <person name="Xu L."/>
        </authorList>
    </citation>
    <scope>NUCLEOTIDE SEQUENCE [LARGE SCALE GENOMIC DNA]</scope>
    <source>
        <strain evidence="3 4">KCTC 42006</strain>
    </source>
</reference>
<evidence type="ECO:0000256" key="1">
    <source>
        <dbReference type="SAM" id="MobiDB-lite"/>
    </source>
</evidence>
<dbReference type="InterPro" id="IPR012347">
    <property type="entry name" value="Ferritin-like"/>
</dbReference>
<dbReference type="PANTHER" id="PTHR34400">
    <property type="match status" value="1"/>
</dbReference>
<accession>A0A844Z1F4</accession>
<feature type="region of interest" description="Disordered" evidence="1">
    <location>
        <begin position="229"/>
        <end position="248"/>
    </location>
</feature>
<feature type="domain" description="Iminophenyl-pyruvate dimer synthase" evidence="2">
    <location>
        <begin position="38"/>
        <end position="208"/>
    </location>
</feature>
<evidence type="ECO:0000313" key="3">
    <source>
        <dbReference type="EMBL" id="MXO81765.1"/>
    </source>
</evidence>
<dbReference type="InterPro" id="IPR026820">
    <property type="entry name" value="VioB/RebD_dom"/>
</dbReference>
<keyword evidence="4" id="KW-1185">Reference proteome</keyword>
<proteinExistence type="predicted"/>
<dbReference type="PANTHER" id="PTHR34400:SF4">
    <property type="entry name" value="MEMBRANE PROTEIN"/>
    <property type="match status" value="1"/>
</dbReference>
<dbReference type="OrthoDB" id="9795032at2"/>
<organism evidence="3 4">
    <name type="scientific">Pontixanthobacter aestiaquae</name>
    <dbReference type="NCBI Taxonomy" id="1509367"/>
    <lineage>
        <taxon>Bacteria</taxon>
        <taxon>Pseudomonadati</taxon>
        <taxon>Pseudomonadota</taxon>
        <taxon>Alphaproteobacteria</taxon>
        <taxon>Sphingomonadales</taxon>
        <taxon>Erythrobacteraceae</taxon>
        <taxon>Pontixanthobacter</taxon>
    </lineage>
</organism>
<sequence>MNKHDPITRFTPAEQHLIDQLNSSLDRETALAELKKLLQVAVQIELATIPIYLYTYYSINRTVHSGENMRPSDVFANKTGGMIMSVAVEEMLHMSLSANILYSLGEMPKMYQLAPDSYPTVLPAHHQTDKWQPEGADGSHDVAIPLGKLDYSQLWHFLQIEYPETMDAVPENHDWKTIGQVYSYVRCIIATNWIEDEDFRKGPAEHQIQSFNYSPNNTDTVHTKGKFDPWEPAPDHANPDAKPVEGGSAAAGAIYSNEDDSHAGATELVTIHAKEDAYIAIDTICDQGEGYAQPHMHDLPTDDPSKHELSHYYKFLTIQAQLEEYKAHMESGGLHEQLPKYPAPPAPVAPTIGAGELAEVVIDYPDNPVTLDYPEELQPISDFCNGVFQYMLVLTETLYLVPPQSQRLFFNEGMHRSMIWVLDKLIKTMRDIPINNGKHKGKFFAPTFENIHLGPREGSFATLNVLGKKAIAAAEALIVSDPSVDQPAQSVIYYVEQALSATDAQGAPQHLPDVKAFWDDDKPAPHC</sequence>
<dbReference type="Pfam" id="PF12902">
    <property type="entry name" value="Ferritin-like"/>
    <property type="match status" value="2"/>
</dbReference>
<dbReference type="RefSeq" id="WP_160612134.1">
    <property type="nucleotide sequence ID" value="NZ_JAUFQM010000001.1"/>
</dbReference>
<comment type="caution">
    <text evidence="3">The sequence shown here is derived from an EMBL/GenBank/DDBJ whole genome shotgun (WGS) entry which is preliminary data.</text>
</comment>
<dbReference type="EMBL" id="WTYZ01000001">
    <property type="protein sequence ID" value="MXO81765.1"/>
    <property type="molecule type" value="Genomic_DNA"/>
</dbReference>
<evidence type="ECO:0000259" key="2">
    <source>
        <dbReference type="Pfam" id="PF12902"/>
    </source>
</evidence>
<protein>
    <recommendedName>
        <fullName evidence="2">Iminophenyl-pyruvate dimer synthase domain-containing protein</fullName>
    </recommendedName>
</protein>
<dbReference type="Gene3D" id="1.20.1260.10">
    <property type="match status" value="1"/>
</dbReference>
<feature type="domain" description="Iminophenyl-pyruvate dimer synthase" evidence="2">
    <location>
        <begin position="263"/>
        <end position="319"/>
    </location>
</feature>
<name>A0A844Z1F4_9SPHN</name>
<evidence type="ECO:0000313" key="4">
    <source>
        <dbReference type="Proteomes" id="UP000460290"/>
    </source>
</evidence>
<gene>
    <name evidence="3" type="ORF">GRI35_00070</name>
</gene>